<evidence type="ECO:0000313" key="2">
    <source>
        <dbReference type="Proteomes" id="UP001153331"/>
    </source>
</evidence>
<organism evidence="1 2">
    <name type="scientific">Boeremia exigua</name>
    <dbReference type="NCBI Taxonomy" id="749465"/>
    <lineage>
        <taxon>Eukaryota</taxon>
        <taxon>Fungi</taxon>
        <taxon>Dikarya</taxon>
        <taxon>Ascomycota</taxon>
        <taxon>Pezizomycotina</taxon>
        <taxon>Dothideomycetes</taxon>
        <taxon>Pleosporomycetidae</taxon>
        <taxon>Pleosporales</taxon>
        <taxon>Pleosporineae</taxon>
        <taxon>Didymellaceae</taxon>
        <taxon>Boeremia</taxon>
    </lineage>
</organism>
<dbReference type="Proteomes" id="UP001153331">
    <property type="component" value="Unassembled WGS sequence"/>
</dbReference>
<sequence>MALPPPFSTTVHPFTSPTSPQAYSCAYERGNPSSRNALIYIGGLTSGPHTTLELLNTLLSFLDDTGLGYSIWEARMRSSFTGWGYSSLENDVEDIAALVKYLGRLGKERVVLLGSSTGCQDCMKYMKALETGAPEITACILQAPTSDRVTAGMLMPPDFYRRTLDHSKDLIAQGNKDSIMPKDMVPEIFTSPISAYRWHSLIAKGGDDDYFSDDLDDAGLATTFGRISRPTLIMPSENDEMMPSAFPKQVLLQRWIRASPGGLSNSELPPFSTQLSSLLTAPRNLTHQPKSSCAASQQPATQHVAASRTSFPGQSLAAASTGAGGTSELTTGSNAITQSSMPAINGSCAELSMDVRIEAPGGVLRTRLTRGTGYRVVQLATALFLKDTARQG</sequence>
<name>A0ACC2IGC5_9PLEO</name>
<gene>
    <name evidence="1" type="ORF">OPT61_g3812</name>
</gene>
<protein>
    <submittedName>
        <fullName evidence="1">Uncharacterized protein</fullName>
    </submittedName>
</protein>
<comment type="caution">
    <text evidence="1">The sequence shown here is derived from an EMBL/GenBank/DDBJ whole genome shotgun (WGS) entry which is preliminary data.</text>
</comment>
<accession>A0ACC2IGC5</accession>
<reference evidence="1" key="1">
    <citation type="submission" date="2022-11" db="EMBL/GenBank/DDBJ databases">
        <title>Genome Sequence of Boeremia exigua.</title>
        <authorList>
            <person name="Buettner E."/>
        </authorList>
    </citation>
    <scope>NUCLEOTIDE SEQUENCE</scope>
    <source>
        <strain evidence="1">CU02</strain>
    </source>
</reference>
<evidence type="ECO:0000313" key="1">
    <source>
        <dbReference type="EMBL" id="KAJ8114259.1"/>
    </source>
</evidence>
<keyword evidence="2" id="KW-1185">Reference proteome</keyword>
<proteinExistence type="predicted"/>
<dbReference type="EMBL" id="JAPHNI010000204">
    <property type="protein sequence ID" value="KAJ8114259.1"/>
    <property type="molecule type" value="Genomic_DNA"/>
</dbReference>